<dbReference type="PANTHER" id="PTHR37445:SF3">
    <property type="entry name" value="ZINC FINGER PHD-TYPE DOMAIN-CONTAINING PROTEIN"/>
    <property type="match status" value="1"/>
</dbReference>
<dbReference type="PANTHER" id="PTHR37445">
    <property type="entry name" value="PROTEIN CBG24663"/>
    <property type="match status" value="1"/>
</dbReference>
<evidence type="ECO:0000313" key="3">
    <source>
        <dbReference type="EMBL" id="CAL8092578.1"/>
    </source>
</evidence>
<dbReference type="EMBL" id="CAXLJM020000025">
    <property type="protein sequence ID" value="CAL8092578.1"/>
    <property type="molecule type" value="Genomic_DNA"/>
</dbReference>
<keyword evidence="1" id="KW-0175">Coiled coil</keyword>
<evidence type="ECO:0000256" key="1">
    <source>
        <dbReference type="SAM" id="Coils"/>
    </source>
</evidence>
<feature type="region of interest" description="Disordered" evidence="2">
    <location>
        <begin position="1"/>
        <end position="36"/>
    </location>
</feature>
<protein>
    <submittedName>
        <fullName evidence="3">Uncharacterized protein</fullName>
    </submittedName>
</protein>
<proteinExistence type="predicted"/>
<evidence type="ECO:0000256" key="2">
    <source>
        <dbReference type="SAM" id="MobiDB-lite"/>
    </source>
</evidence>
<feature type="compositionally biased region" description="Low complexity" evidence="2">
    <location>
        <begin position="238"/>
        <end position="248"/>
    </location>
</feature>
<feature type="coiled-coil region" evidence="1">
    <location>
        <begin position="86"/>
        <end position="137"/>
    </location>
</feature>
<reference evidence="3 4" key="1">
    <citation type="submission" date="2024-08" db="EMBL/GenBank/DDBJ databases">
        <authorList>
            <person name="Cucini C."/>
            <person name="Frati F."/>
        </authorList>
    </citation>
    <scope>NUCLEOTIDE SEQUENCE [LARGE SCALE GENOMIC DNA]</scope>
</reference>
<keyword evidence="4" id="KW-1185">Reference proteome</keyword>
<organism evidence="3 4">
    <name type="scientific">Orchesella dallaii</name>
    <dbReference type="NCBI Taxonomy" id="48710"/>
    <lineage>
        <taxon>Eukaryota</taxon>
        <taxon>Metazoa</taxon>
        <taxon>Ecdysozoa</taxon>
        <taxon>Arthropoda</taxon>
        <taxon>Hexapoda</taxon>
        <taxon>Collembola</taxon>
        <taxon>Entomobryomorpha</taxon>
        <taxon>Entomobryoidea</taxon>
        <taxon>Orchesellidae</taxon>
        <taxon>Orchesellinae</taxon>
        <taxon>Orchesella</taxon>
    </lineage>
</organism>
<evidence type="ECO:0000313" key="4">
    <source>
        <dbReference type="Proteomes" id="UP001642540"/>
    </source>
</evidence>
<name>A0ABP1Q7L6_9HEXA</name>
<feature type="compositionally biased region" description="Low complexity" evidence="2">
    <location>
        <begin position="1"/>
        <end position="29"/>
    </location>
</feature>
<feature type="region of interest" description="Disordered" evidence="2">
    <location>
        <begin position="232"/>
        <end position="273"/>
    </location>
</feature>
<gene>
    <name evidence="3" type="ORF">ODALV1_LOCUS8265</name>
</gene>
<dbReference type="Proteomes" id="UP001642540">
    <property type="component" value="Unassembled WGS sequence"/>
</dbReference>
<comment type="caution">
    <text evidence="3">The sequence shown here is derived from an EMBL/GenBank/DDBJ whole genome shotgun (WGS) entry which is preliminary data.</text>
</comment>
<accession>A0ABP1Q7L6</accession>
<sequence length="273" mass="31226">MEKHLNTNGRQGTTQTGLPKSTTSTSTKPPMDPNKCVTNGEIKVLLDDLFDRISEKIEDGNRSLRQEIMPILDTIQKEHKTLCDRVTNVEETNKKQTEQAKKSKKEVDILANDVNDLGHMQKQLKEQQDRLKRLNNIVVMGIPEDENEIETLEKVMQVVMPLNNLRLRAKEMRIGAAIEGKIRPIRVQMNCNNDVWSALSKSKDLKSYTEYENIYIRKDNTRAEREERAKYRANPYMTRAQTTATATASKRSRGNDDEGPAPKINRMDTSPSI</sequence>